<dbReference type="SMART" id="SM00028">
    <property type="entry name" value="TPR"/>
    <property type="match status" value="2"/>
</dbReference>
<accession>A0A382X831</accession>
<name>A0A382X831_9ZZZZ</name>
<feature type="non-terminal residue" evidence="3">
    <location>
        <position position="272"/>
    </location>
</feature>
<reference evidence="3" key="1">
    <citation type="submission" date="2018-05" db="EMBL/GenBank/DDBJ databases">
        <authorList>
            <person name="Lanie J.A."/>
            <person name="Ng W.-L."/>
            <person name="Kazmierczak K.M."/>
            <person name="Andrzejewski T.M."/>
            <person name="Davidsen T.M."/>
            <person name="Wayne K.J."/>
            <person name="Tettelin H."/>
            <person name="Glass J.I."/>
            <person name="Rusch D."/>
            <person name="Podicherti R."/>
            <person name="Tsui H.-C.T."/>
            <person name="Winkler M.E."/>
        </authorList>
    </citation>
    <scope>NUCLEOTIDE SEQUENCE</scope>
</reference>
<sequence>PRPTPTPNAYSYYEKGDEYRKSGNWVMAIGEYTKAIGLDSQFRNAYFYRAYSYSELGQEQNAVADYSIAIQITPGGAAYNNRSISYKALGLYANANADIAQACSFDSKYCPPPTPTPRPTLTPTPTPTPATIRVSNYVDASGWSIDYISSDPTVLPSTLSHPEGSLELRNWHRNSDDLMTSVWRYYDYWWPSYDSNYDARGWADHNMNSDKNNEFNTAYRLISFGAVFHEGSLAYESVHFQTQVVSGSSARLQLFVLDGSDAYIISGSVDQE</sequence>
<keyword evidence="1" id="KW-0677">Repeat</keyword>
<gene>
    <name evidence="3" type="ORF">METZ01_LOCUS420191</name>
</gene>
<feature type="non-terminal residue" evidence="3">
    <location>
        <position position="1"/>
    </location>
</feature>
<dbReference type="InterPro" id="IPR019734">
    <property type="entry name" value="TPR_rpt"/>
</dbReference>
<dbReference type="AlphaFoldDB" id="A0A382X831"/>
<dbReference type="InterPro" id="IPR050498">
    <property type="entry name" value="Ycf3"/>
</dbReference>
<proteinExistence type="predicted"/>
<dbReference type="PANTHER" id="PTHR44858:SF1">
    <property type="entry name" value="UDP-N-ACETYLGLUCOSAMINE--PEPTIDE N-ACETYLGLUCOSAMINYLTRANSFERASE SPINDLY-RELATED"/>
    <property type="match status" value="1"/>
</dbReference>
<evidence type="ECO:0000313" key="3">
    <source>
        <dbReference type="EMBL" id="SVD67337.1"/>
    </source>
</evidence>
<dbReference type="EMBL" id="UINC01165759">
    <property type="protein sequence ID" value="SVD67337.1"/>
    <property type="molecule type" value="Genomic_DNA"/>
</dbReference>
<protein>
    <submittedName>
        <fullName evidence="3">Uncharacterized protein</fullName>
    </submittedName>
</protein>
<evidence type="ECO:0000256" key="1">
    <source>
        <dbReference type="ARBA" id="ARBA00022737"/>
    </source>
</evidence>
<keyword evidence="2" id="KW-0802">TPR repeat</keyword>
<dbReference type="InterPro" id="IPR011990">
    <property type="entry name" value="TPR-like_helical_dom_sf"/>
</dbReference>
<dbReference type="PANTHER" id="PTHR44858">
    <property type="entry name" value="TETRATRICOPEPTIDE REPEAT PROTEIN 6"/>
    <property type="match status" value="1"/>
</dbReference>
<dbReference type="SUPFAM" id="SSF48452">
    <property type="entry name" value="TPR-like"/>
    <property type="match status" value="1"/>
</dbReference>
<dbReference type="Gene3D" id="1.25.40.10">
    <property type="entry name" value="Tetratricopeptide repeat domain"/>
    <property type="match status" value="1"/>
</dbReference>
<dbReference type="PROSITE" id="PS50005">
    <property type="entry name" value="TPR"/>
    <property type="match status" value="2"/>
</dbReference>
<evidence type="ECO:0000256" key="2">
    <source>
        <dbReference type="ARBA" id="ARBA00022803"/>
    </source>
</evidence>
<organism evidence="3">
    <name type="scientific">marine metagenome</name>
    <dbReference type="NCBI Taxonomy" id="408172"/>
    <lineage>
        <taxon>unclassified sequences</taxon>
        <taxon>metagenomes</taxon>
        <taxon>ecological metagenomes</taxon>
    </lineage>
</organism>